<evidence type="ECO:0000256" key="1">
    <source>
        <dbReference type="SAM" id="MobiDB-lite"/>
    </source>
</evidence>
<sequence>MKALTFALASTLLLTPAAFAAEGSGTSRSGTADRTGPNDAGSGASPGAAGSGPTSGDKSRSGTANSTGPNDAGSGASPGAQGKGHEAR</sequence>
<keyword evidence="4" id="KW-1185">Reference proteome</keyword>
<protein>
    <submittedName>
        <fullName evidence="3">Uncharacterized protein</fullName>
    </submittedName>
</protein>
<reference evidence="3" key="1">
    <citation type="journal article" date="2021" name="Front. Microbiol.">
        <title>Comprehensive Comparative Genomics and Phenotyping of Methylobacterium Species.</title>
        <authorList>
            <person name="Alessa O."/>
            <person name="Ogura Y."/>
            <person name="Fujitani Y."/>
            <person name="Takami H."/>
            <person name="Hayashi T."/>
            <person name="Sahin N."/>
            <person name="Tani A."/>
        </authorList>
    </citation>
    <scope>NUCLEOTIDE SEQUENCE</scope>
    <source>
        <strain evidence="3">NBRC 15686</strain>
    </source>
</reference>
<reference evidence="3" key="2">
    <citation type="submission" date="2021-08" db="EMBL/GenBank/DDBJ databases">
        <authorList>
            <person name="Tani A."/>
            <person name="Ola A."/>
            <person name="Ogura Y."/>
            <person name="Katsura K."/>
            <person name="Hayashi T."/>
        </authorList>
    </citation>
    <scope>NUCLEOTIDE SEQUENCE</scope>
    <source>
        <strain evidence="3">NBRC 15686</strain>
    </source>
</reference>
<dbReference type="EMBL" id="BPRC01000005">
    <property type="protein sequence ID" value="GJE64790.1"/>
    <property type="molecule type" value="Genomic_DNA"/>
</dbReference>
<name>A0ABQ4UG75_9HYPH</name>
<evidence type="ECO:0000313" key="4">
    <source>
        <dbReference type="Proteomes" id="UP001055039"/>
    </source>
</evidence>
<dbReference type="Proteomes" id="UP001055039">
    <property type="component" value="Unassembled WGS sequence"/>
</dbReference>
<feature type="signal peptide" evidence="2">
    <location>
        <begin position="1"/>
        <end position="20"/>
    </location>
</feature>
<evidence type="ECO:0000256" key="2">
    <source>
        <dbReference type="SAM" id="SignalP"/>
    </source>
</evidence>
<evidence type="ECO:0000313" key="3">
    <source>
        <dbReference type="EMBL" id="GJE64790.1"/>
    </source>
</evidence>
<feature type="chain" id="PRO_5047400901" evidence="2">
    <location>
        <begin position="21"/>
        <end position="88"/>
    </location>
</feature>
<proteinExistence type="predicted"/>
<comment type="caution">
    <text evidence="3">The sequence shown here is derived from an EMBL/GenBank/DDBJ whole genome shotgun (WGS) entry which is preliminary data.</text>
</comment>
<accession>A0ABQ4UG75</accession>
<feature type="region of interest" description="Disordered" evidence="1">
    <location>
        <begin position="21"/>
        <end position="88"/>
    </location>
</feature>
<gene>
    <name evidence="3" type="ORF">LNAOJCKE_1997</name>
</gene>
<feature type="compositionally biased region" description="Low complexity" evidence="1">
    <location>
        <begin position="40"/>
        <end position="56"/>
    </location>
</feature>
<keyword evidence="2" id="KW-0732">Signal</keyword>
<dbReference type="RefSeq" id="WP_108941708.1">
    <property type="nucleotide sequence ID" value="NZ_BAAADH010000105.1"/>
</dbReference>
<organism evidence="3 4">
    <name type="scientific">Methylorubrum aminovorans</name>
    <dbReference type="NCBI Taxonomy" id="269069"/>
    <lineage>
        <taxon>Bacteria</taxon>
        <taxon>Pseudomonadati</taxon>
        <taxon>Pseudomonadota</taxon>
        <taxon>Alphaproteobacteria</taxon>
        <taxon>Hyphomicrobiales</taxon>
        <taxon>Methylobacteriaceae</taxon>
        <taxon>Methylorubrum</taxon>
    </lineage>
</organism>